<comment type="catalytic activity">
    <reaction evidence="4">
        <text>N-terminal L-aspartyl-[protein] + L-leucyl-tRNA(Leu) = N-terminal L-leucyl-L-aspartyl-[protein] + tRNA(Leu) + H(+)</text>
        <dbReference type="Rhea" id="RHEA:50420"/>
        <dbReference type="Rhea" id="RHEA-COMP:9613"/>
        <dbReference type="Rhea" id="RHEA-COMP:9622"/>
        <dbReference type="Rhea" id="RHEA-COMP:12669"/>
        <dbReference type="Rhea" id="RHEA-COMP:12674"/>
        <dbReference type="ChEBI" id="CHEBI:15378"/>
        <dbReference type="ChEBI" id="CHEBI:64720"/>
        <dbReference type="ChEBI" id="CHEBI:78442"/>
        <dbReference type="ChEBI" id="CHEBI:78494"/>
        <dbReference type="ChEBI" id="CHEBI:133042"/>
        <dbReference type="EC" id="2.3.2.29"/>
    </reaction>
</comment>
<dbReference type="PANTHER" id="PTHR21367">
    <property type="entry name" value="ARGININE-TRNA-PROTEIN TRANSFERASE 1"/>
    <property type="match status" value="1"/>
</dbReference>
<dbReference type="Pfam" id="PF04377">
    <property type="entry name" value="ATE_C"/>
    <property type="match status" value="1"/>
</dbReference>
<dbReference type="GO" id="GO:0004057">
    <property type="term" value="F:arginyl-tRNA--protein transferase activity"/>
    <property type="evidence" value="ECO:0007669"/>
    <property type="project" value="InterPro"/>
</dbReference>
<dbReference type="SUPFAM" id="SSF55729">
    <property type="entry name" value="Acyl-CoA N-acyltransferases (Nat)"/>
    <property type="match status" value="1"/>
</dbReference>
<evidence type="ECO:0000256" key="3">
    <source>
        <dbReference type="ARBA" id="ARBA00023315"/>
    </source>
</evidence>
<proteinExistence type="inferred from homology"/>
<dbReference type="GO" id="GO:0005737">
    <property type="term" value="C:cytoplasm"/>
    <property type="evidence" value="ECO:0007669"/>
    <property type="project" value="UniProtKB-SubCell"/>
</dbReference>
<evidence type="ECO:0000256" key="2">
    <source>
        <dbReference type="ARBA" id="ARBA00022679"/>
    </source>
</evidence>
<dbReference type="GO" id="GO:0008914">
    <property type="term" value="F:leucyl-tRNA--protein transferase activity"/>
    <property type="evidence" value="ECO:0007669"/>
    <property type="project" value="UniProtKB-UniRule"/>
</dbReference>
<evidence type="ECO:0000259" key="5">
    <source>
        <dbReference type="Pfam" id="PF04376"/>
    </source>
</evidence>
<dbReference type="RefSeq" id="WP_183946849.1">
    <property type="nucleotide sequence ID" value="NZ_JACHHX010000001.1"/>
</dbReference>
<keyword evidence="8" id="KW-1185">Reference proteome</keyword>
<name>A0A7W7XXK7_9GAMM</name>
<comment type="function">
    <text evidence="4">Functions in the N-end rule pathway of protein degradation where it conjugates Leu from its aminoacyl-tRNA to the N-termini of proteins containing an N-terminal aspartate or glutamate.</text>
</comment>
<dbReference type="InterPro" id="IPR017138">
    <property type="entry name" value="Asp_Glu_LeuTrfase"/>
</dbReference>
<dbReference type="NCBIfam" id="NF002346">
    <property type="entry name" value="PRK01305.2-3"/>
    <property type="match status" value="1"/>
</dbReference>
<sequence length="235" mass="26941">MTANASIRLYQTAEHGCGYWPGRTARDLVLDPHDAQLPELYAGALAMGFRRSGAHVYRPHCPGCRACVALRIPAAAFVPDRSQRRCLRRNADLTLHIAPARRSDEHFALYRRYLECRHPGGGMDNAMPEDFDLFLACSWSPTRFLELRRDGRLLGVAVTDVLPDALSAVYTFFEPDEATRGLGTFAILQQLRWAREEGRRYLYLGYWIAGHPKMDYKIRFRPHERLQGGLWVEHR</sequence>
<dbReference type="InterPro" id="IPR007471">
    <property type="entry name" value="N-end_Aminoacyl_Trfase_N"/>
</dbReference>
<protein>
    <recommendedName>
        <fullName evidence="4">Aspartate/glutamate leucyltransferase</fullName>
        <ecNumber evidence="4">2.3.2.29</ecNumber>
    </recommendedName>
</protein>
<feature type="domain" description="N-end aminoacyl transferase N-terminal" evidence="5">
    <location>
        <begin position="16"/>
        <end position="85"/>
    </location>
</feature>
<dbReference type="Proteomes" id="UP000519004">
    <property type="component" value="Unassembled WGS sequence"/>
</dbReference>
<organism evidence="7 8">
    <name type="scientific">Rehaibacterium terrae</name>
    <dbReference type="NCBI Taxonomy" id="1341696"/>
    <lineage>
        <taxon>Bacteria</taxon>
        <taxon>Pseudomonadati</taxon>
        <taxon>Pseudomonadota</taxon>
        <taxon>Gammaproteobacteria</taxon>
        <taxon>Lysobacterales</taxon>
        <taxon>Lysobacteraceae</taxon>
        <taxon>Rehaibacterium</taxon>
    </lineage>
</organism>
<evidence type="ECO:0000256" key="4">
    <source>
        <dbReference type="HAMAP-Rule" id="MF_00689"/>
    </source>
</evidence>
<keyword evidence="2 4" id="KW-0808">Transferase</keyword>
<dbReference type="HAMAP" id="MF_00689">
    <property type="entry name" value="Bpt"/>
    <property type="match status" value="1"/>
</dbReference>
<dbReference type="EMBL" id="JACHHX010000001">
    <property type="protein sequence ID" value="MBB5014256.1"/>
    <property type="molecule type" value="Genomic_DNA"/>
</dbReference>
<comment type="catalytic activity">
    <reaction evidence="4">
        <text>N-terminal L-glutamyl-[protein] + L-leucyl-tRNA(Leu) = N-terminal L-leucyl-L-glutamyl-[protein] + tRNA(Leu) + H(+)</text>
        <dbReference type="Rhea" id="RHEA:50412"/>
        <dbReference type="Rhea" id="RHEA-COMP:9613"/>
        <dbReference type="Rhea" id="RHEA-COMP:9622"/>
        <dbReference type="Rhea" id="RHEA-COMP:12664"/>
        <dbReference type="Rhea" id="RHEA-COMP:12668"/>
        <dbReference type="ChEBI" id="CHEBI:15378"/>
        <dbReference type="ChEBI" id="CHEBI:64721"/>
        <dbReference type="ChEBI" id="CHEBI:78442"/>
        <dbReference type="ChEBI" id="CHEBI:78494"/>
        <dbReference type="ChEBI" id="CHEBI:133041"/>
        <dbReference type="EC" id="2.3.2.29"/>
    </reaction>
</comment>
<dbReference type="PANTHER" id="PTHR21367:SF1">
    <property type="entry name" value="ARGINYL-TRNA--PROTEIN TRANSFERASE 1"/>
    <property type="match status" value="1"/>
</dbReference>
<dbReference type="InterPro" id="IPR016181">
    <property type="entry name" value="Acyl_CoA_acyltransferase"/>
</dbReference>
<dbReference type="Pfam" id="PF04376">
    <property type="entry name" value="ATE_N"/>
    <property type="match status" value="1"/>
</dbReference>
<dbReference type="AlphaFoldDB" id="A0A7W7XXK7"/>
<reference evidence="7 8" key="1">
    <citation type="submission" date="2020-08" db="EMBL/GenBank/DDBJ databases">
        <title>Genomic Encyclopedia of Type Strains, Phase IV (KMG-IV): sequencing the most valuable type-strain genomes for metagenomic binning, comparative biology and taxonomic classification.</title>
        <authorList>
            <person name="Goeker M."/>
        </authorList>
    </citation>
    <scope>NUCLEOTIDE SEQUENCE [LARGE SCALE GENOMIC DNA]</scope>
    <source>
        <strain evidence="7 8">DSM 25897</strain>
    </source>
</reference>
<dbReference type="NCBIfam" id="NF002341">
    <property type="entry name" value="PRK01305.1-1"/>
    <property type="match status" value="1"/>
</dbReference>
<dbReference type="NCBIfam" id="NF002342">
    <property type="entry name" value="PRK01305.1-3"/>
    <property type="match status" value="1"/>
</dbReference>
<dbReference type="InterPro" id="IPR007472">
    <property type="entry name" value="N-end_Aminoacyl_Trfase_C"/>
</dbReference>
<evidence type="ECO:0000313" key="7">
    <source>
        <dbReference type="EMBL" id="MBB5014256.1"/>
    </source>
</evidence>
<comment type="subcellular location">
    <subcellularLocation>
        <location evidence="4">Cytoplasm</location>
    </subcellularLocation>
</comment>
<comment type="similarity">
    <text evidence="4">Belongs to the R-transferase family. Bpt subfamily.</text>
</comment>
<dbReference type="EC" id="2.3.2.29" evidence="4"/>
<dbReference type="InterPro" id="IPR030700">
    <property type="entry name" value="N-end_Aminoacyl_Trfase"/>
</dbReference>
<gene>
    <name evidence="4" type="primary">bpt</name>
    <name evidence="7" type="ORF">HNQ58_000127</name>
</gene>
<evidence type="ECO:0000259" key="6">
    <source>
        <dbReference type="Pfam" id="PF04377"/>
    </source>
</evidence>
<evidence type="ECO:0000256" key="1">
    <source>
        <dbReference type="ARBA" id="ARBA00022490"/>
    </source>
</evidence>
<dbReference type="PIRSF" id="PIRSF037208">
    <property type="entry name" value="ATE_pro_prd"/>
    <property type="match status" value="1"/>
</dbReference>
<keyword evidence="3 4" id="KW-0012">Acyltransferase</keyword>
<dbReference type="GO" id="GO:0071596">
    <property type="term" value="P:ubiquitin-dependent protein catabolic process via the N-end rule pathway"/>
    <property type="evidence" value="ECO:0007669"/>
    <property type="project" value="InterPro"/>
</dbReference>
<comment type="caution">
    <text evidence="7">The sequence shown here is derived from an EMBL/GenBank/DDBJ whole genome shotgun (WGS) entry which is preliminary data.</text>
</comment>
<evidence type="ECO:0000313" key="8">
    <source>
        <dbReference type="Proteomes" id="UP000519004"/>
    </source>
</evidence>
<accession>A0A7W7XXK7</accession>
<feature type="domain" description="N-end rule aminoacyl transferase C-terminal" evidence="6">
    <location>
        <begin position="105"/>
        <end position="226"/>
    </location>
</feature>
<keyword evidence="1 4" id="KW-0963">Cytoplasm</keyword>